<comment type="similarity">
    <text evidence="6">Belongs to the PEP-utilizing enzyme family.</text>
</comment>
<keyword evidence="18" id="KW-0670">Pyruvate</keyword>
<dbReference type="SUPFAM" id="SSF51621">
    <property type="entry name" value="Phosphoenolpyruvate/pyruvate domain"/>
    <property type="match status" value="1"/>
</dbReference>
<comment type="subunit">
    <text evidence="15">Homodimer. The dihydroxyacetone kinase complex is composed of a homodimer of DhaM, a homodimer of DhaK and the subunit DhaL.</text>
</comment>
<feature type="domain" description="HPr" evidence="17">
    <location>
        <begin position="160"/>
        <end position="247"/>
    </location>
</feature>
<dbReference type="NCBIfam" id="TIGR01003">
    <property type="entry name" value="PTS_HPr_family"/>
    <property type="match status" value="1"/>
</dbReference>
<dbReference type="PRINTS" id="PR00107">
    <property type="entry name" value="PHOSPHOCPHPR"/>
</dbReference>
<dbReference type="Pfam" id="PF02896">
    <property type="entry name" value="PEP-utilizers_C"/>
    <property type="match status" value="1"/>
</dbReference>
<feature type="domain" description="PTS EIIA type-4" evidence="16">
    <location>
        <begin position="1"/>
        <end position="134"/>
    </location>
</feature>
<keyword evidence="13" id="KW-0418">Kinase</keyword>
<organism evidence="18 19">
    <name type="scientific">Photobacterium proteolyticum</name>
    <dbReference type="NCBI Taxonomy" id="1903952"/>
    <lineage>
        <taxon>Bacteria</taxon>
        <taxon>Pseudomonadati</taxon>
        <taxon>Pseudomonadota</taxon>
        <taxon>Gammaproteobacteria</taxon>
        <taxon>Vibrionales</taxon>
        <taxon>Vibrionaceae</taxon>
        <taxon>Photobacterium</taxon>
    </lineage>
</organism>
<evidence type="ECO:0000259" key="17">
    <source>
        <dbReference type="PROSITE" id="PS51350"/>
    </source>
</evidence>
<keyword evidence="14" id="KW-0460">Magnesium</keyword>
<dbReference type="InterPro" id="IPR023151">
    <property type="entry name" value="PEP_util_CS"/>
</dbReference>
<keyword evidence="10 18" id="KW-0808">Transferase</keyword>
<keyword evidence="8" id="KW-0963">Cytoplasm</keyword>
<dbReference type="InterPro" id="IPR001020">
    <property type="entry name" value="PTS_HPr_His_P_site"/>
</dbReference>
<comment type="catalytic activity">
    <reaction evidence="1">
        <text>L-histidyl-[protein] + phosphoenolpyruvate = N(pros)-phospho-L-histidyl-[protein] + pyruvate</text>
        <dbReference type="Rhea" id="RHEA:23880"/>
        <dbReference type="Rhea" id="RHEA-COMP:9745"/>
        <dbReference type="Rhea" id="RHEA-COMP:9746"/>
        <dbReference type="ChEBI" id="CHEBI:15361"/>
        <dbReference type="ChEBI" id="CHEBI:29979"/>
        <dbReference type="ChEBI" id="CHEBI:58702"/>
        <dbReference type="ChEBI" id="CHEBI:64837"/>
        <dbReference type="EC" id="2.7.3.9"/>
    </reaction>
</comment>
<dbReference type="Gene3D" id="1.10.274.10">
    <property type="entry name" value="PtsI, HPr-binding domain"/>
    <property type="match status" value="1"/>
</dbReference>
<dbReference type="Pfam" id="PF00381">
    <property type="entry name" value="PTS-HPr"/>
    <property type="match status" value="1"/>
</dbReference>
<dbReference type="NCBIfam" id="TIGR02364">
    <property type="entry name" value="dha_pts"/>
    <property type="match status" value="1"/>
</dbReference>
<keyword evidence="19" id="KW-1185">Reference proteome</keyword>
<dbReference type="Pfam" id="PF00391">
    <property type="entry name" value="PEP-utilizers"/>
    <property type="match status" value="1"/>
</dbReference>
<evidence type="ECO:0000256" key="1">
    <source>
        <dbReference type="ARBA" id="ARBA00000683"/>
    </source>
</evidence>
<sequence>MVSIVIVSHSPDLAKGVHALASQMTQGKIKIAVAAGVDDPDNPIGTDAIAVMMAIEEVYTPQGVLVLVDMGSAILSTDTALELLDSEQAANVYVCAAPLIEGCMSACVAAAAGMSLEEVSSEAHNALVAKYTLLEQTAHLPGKDGEQSGEPLLQSATEEEMAFEWRVRNPHGIHARPASAIVGAVSPYDAQVWLECHGKRVSARSINSIALLGVEQGDSLTCIANGNEAQQALQAFVSLAENHFNESIDKPDVQADRVPTKTAKGQVSRHQDGRLNAIGASEGIAIAPVWHYKVSMPKARERDYLGYGREWALFSEASGAALQTLAELAEQTAEKGSQSDSDIFTAHSQILTDPELVDTIRQRLKEAVNVEVAWSQLIEQTAQAYESSSSDYMKARANDVYDVGRRVMGLLTGEGEQPIELSEPVILVATDLSPSDTARLDPAMVKGIILEQGGSTSHSAILARSLGIPAVVGLSGIMAQSQEGQVAVLRGGSGEVWLTPTAQRLEKARREQDEFETQGELAMAKTMEKATTLDGRTIDIYANLASQEEAEQAIALGAEGVGLVRSEFIFMGSDQPPSEQSQFETYCQIAETFGDKPVIIRTLDIGGDKPLTYMQQGEEENPYLGCRGLRLCLQNVDVFRLQLNALLRARAKCSNLQVMFPMVATMEELNQAKYLLNSCYEALQHSGIPAVMPKIGIMIEVPAAVANARQLAEEVSFFSIGTNDLTQYVMAADRGNDRVSYLVSAAQPAVLRMIEQTAQAAREAGISVGICGEMAGDPKLTKALIGMGVSELSMSPNRIAAVKQAVRATESKQATEQVQEVLRASTLKQVMALL</sequence>
<dbReference type="Gene3D" id="3.50.30.10">
    <property type="entry name" value="Phosphohistidine domain"/>
    <property type="match status" value="1"/>
</dbReference>
<dbReference type="GO" id="GO:0047324">
    <property type="term" value="F:phosphoenolpyruvate-glycerone phosphotransferase activity"/>
    <property type="evidence" value="ECO:0007669"/>
    <property type="project" value="UniProtKB-EC"/>
</dbReference>
<evidence type="ECO:0000256" key="4">
    <source>
        <dbReference type="ARBA" id="ARBA00002788"/>
    </source>
</evidence>
<protein>
    <submittedName>
        <fullName evidence="18">Phosphoenolpyruvate--protein phosphotransferase</fullName>
    </submittedName>
</protein>
<keyword evidence="12" id="KW-0479">Metal-binding</keyword>
<keyword evidence="11" id="KW-0598">Phosphotransferase system</keyword>
<evidence type="ECO:0000256" key="14">
    <source>
        <dbReference type="ARBA" id="ARBA00022842"/>
    </source>
</evidence>
<keyword evidence="7" id="KW-0813">Transport</keyword>
<dbReference type="InterPro" id="IPR008731">
    <property type="entry name" value="PTS_EIN"/>
</dbReference>
<dbReference type="InterPro" id="IPR018274">
    <property type="entry name" value="PEP_util_AS"/>
</dbReference>
<dbReference type="SUPFAM" id="SSF53062">
    <property type="entry name" value="PTS system fructose IIA component-like"/>
    <property type="match status" value="1"/>
</dbReference>
<evidence type="ECO:0000256" key="5">
    <source>
        <dbReference type="ARBA" id="ARBA00004496"/>
    </source>
</evidence>
<dbReference type="SUPFAM" id="SSF55594">
    <property type="entry name" value="HPr-like"/>
    <property type="match status" value="1"/>
</dbReference>
<evidence type="ECO:0000256" key="9">
    <source>
        <dbReference type="ARBA" id="ARBA00022597"/>
    </source>
</evidence>
<comment type="caution">
    <text evidence="18">The sequence shown here is derived from an EMBL/GenBank/DDBJ whole genome shotgun (WGS) entry which is preliminary data.</text>
</comment>
<dbReference type="InterPro" id="IPR050499">
    <property type="entry name" value="PEP-utilizing_PTS_enzyme"/>
</dbReference>
<dbReference type="Gene3D" id="3.40.50.510">
    <property type="entry name" value="Phosphotransferase system, mannose-type IIA component"/>
    <property type="match status" value="1"/>
</dbReference>
<evidence type="ECO:0000256" key="13">
    <source>
        <dbReference type="ARBA" id="ARBA00022777"/>
    </source>
</evidence>
<dbReference type="InterPro" id="IPR015813">
    <property type="entry name" value="Pyrv/PenolPyrv_kinase-like_dom"/>
</dbReference>
<evidence type="ECO:0000259" key="16">
    <source>
        <dbReference type="PROSITE" id="PS51096"/>
    </source>
</evidence>
<evidence type="ECO:0000313" key="19">
    <source>
        <dbReference type="Proteomes" id="UP000186905"/>
    </source>
</evidence>
<dbReference type="AlphaFoldDB" id="A0A1Q9GFN0"/>
<dbReference type="PANTHER" id="PTHR46244">
    <property type="entry name" value="PHOSPHOENOLPYRUVATE-PROTEIN PHOSPHOTRANSFERASE"/>
    <property type="match status" value="1"/>
</dbReference>
<name>A0A1Q9GFN0_9GAMM</name>
<dbReference type="RefSeq" id="WP_075766680.1">
    <property type="nucleotide sequence ID" value="NZ_MJIL01000088.1"/>
</dbReference>
<dbReference type="OrthoDB" id="9765468at2"/>
<keyword evidence="9" id="KW-0762">Sugar transport</keyword>
<dbReference type="GO" id="GO:0009401">
    <property type="term" value="P:phosphoenolpyruvate-dependent sugar phosphotransferase system"/>
    <property type="evidence" value="ECO:0007669"/>
    <property type="project" value="UniProtKB-KW"/>
</dbReference>
<evidence type="ECO:0000256" key="8">
    <source>
        <dbReference type="ARBA" id="ARBA00022490"/>
    </source>
</evidence>
<dbReference type="InterPro" id="IPR012844">
    <property type="entry name" value="DhaM_N"/>
</dbReference>
<dbReference type="Proteomes" id="UP000186905">
    <property type="component" value="Unassembled WGS sequence"/>
</dbReference>
<dbReference type="PROSITE" id="PS51350">
    <property type="entry name" value="PTS_HPR_DOM"/>
    <property type="match status" value="1"/>
</dbReference>
<dbReference type="Gene3D" id="3.20.20.60">
    <property type="entry name" value="Phosphoenolpyruvate-binding domains"/>
    <property type="match status" value="1"/>
</dbReference>
<dbReference type="InterPro" id="IPR004701">
    <property type="entry name" value="PTS_EIIA_man-typ"/>
</dbReference>
<dbReference type="GO" id="GO:0016020">
    <property type="term" value="C:membrane"/>
    <property type="evidence" value="ECO:0007669"/>
    <property type="project" value="InterPro"/>
</dbReference>
<dbReference type="Gene3D" id="3.30.1340.10">
    <property type="entry name" value="HPr-like"/>
    <property type="match status" value="1"/>
</dbReference>
<dbReference type="PROSITE" id="PS00369">
    <property type="entry name" value="PTS_HPR_HIS"/>
    <property type="match status" value="1"/>
</dbReference>
<evidence type="ECO:0000256" key="10">
    <source>
        <dbReference type="ARBA" id="ARBA00022679"/>
    </source>
</evidence>
<dbReference type="InterPro" id="IPR000032">
    <property type="entry name" value="HPr-like"/>
</dbReference>
<gene>
    <name evidence="18" type="ORF">BIT28_25685</name>
</gene>
<dbReference type="CDD" id="cd00367">
    <property type="entry name" value="PTS-HPr_like"/>
    <property type="match status" value="1"/>
</dbReference>
<comment type="cofactor">
    <cofactor evidence="3">
        <name>Mg(2+)</name>
        <dbReference type="ChEBI" id="CHEBI:18420"/>
    </cofactor>
</comment>
<comment type="subcellular location">
    <subcellularLocation>
        <location evidence="5">Cytoplasm</location>
    </subcellularLocation>
</comment>
<dbReference type="GO" id="GO:0046872">
    <property type="term" value="F:metal ion binding"/>
    <property type="evidence" value="ECO:0007669"/>
    <property type="project" value="UniProtKB-KW"/>
</dbReference>
<dbReference type="InterPro" id="IPR036618">
    <property type="entry name" value="PtsI_HPr-bd_sf"/>
</dbReference>
<dbReference type="GO" id="GO:0005737">
    <property type="term" value="C:cytoplasm"/>
    <property type="evidence" value="ECO:0007669"/>
    <property type="project" value="UniProtKB-SubCell"/>
</dbReference>
<dbReference type="InterPro" id="IPR036637">
    <property type="entry name" value="Phosphohistidine_dom_sf"/>
</dbReference>
<dbReference type="SUPFAM" id="SSF47831">
    <property type="entry name" value="Enzyme I of the PEP:sugar phosphotransferase system HPr-binding (sub)domain"/>
    <property type="match status" value="1"/>
</dbReference>
<dbReference type="InterPro" id="IPR040442">
    <property type="entry name" value="Pyrv_kinase-like_dom_sf"/>
</dbReference>
<evidence type="ECO:0000256" key="12">
    <source>
        <dbReference type="ARBA" id="ARBA00022723"/>
    </source>
</evidence>
<evidence type="ECO:0000256" key="7">
    <source>
        <dbReference type="ARBA" id="ARBA00022448"/>
    </source>
</evidence>
<evidence type="ECO:0000313" key="18">
    <source>
        <dbReference type="EMBL" id="OLQ73212.1"/>
    </source>
</evidence>
<dbReference type="InterPro" id="IPR036662">
    <property type="entry name" value="PTS_EIIA_man-typ_sf"/>
</dbReference>
<comment type="function">
    <text evidence="4">Component of the dihydroxyacetone kinase complex, which is responsible for the phosphoenolpyruvate (PEP)-dependent phosphorylation of dihydroxyacetone. DhaM serves as the phosphoryl donor. Is phosphorylated by phosphoenolpyruvate in an EI- and HPr-dependent reaction, and a phosphorelay system on histidine residues finally leads to phosphoryl transfer to DhaL and dihydroxyacetone.</text>
</comment>
<evidence type="ECO:0000256" key="2">
    <source>
        <dbReference type="ARBA" id="ARBA00001113"/>
    </source>
</evidence>
<dbReference type="InterPro" id="IPR008279">
    <property type="entry name" value="PEP-util_enz_mobile_dom"/>
</dbReference>
<dbReference type="InterPro" id="IPR035895">
    <property type="entry name" value="HPr-like_sf"/>
</dbReference>
<evidence type="ECO:0000256" key="3">
    <source>
        <dbReference type="ARBA" id="ARBA00001946"/>
    </source>
</evidence>
<accession>A0A1Q9GFN0</accession>
<reference evidence="18 19" key="1">
    <citation type="submission" date="2016-09" db="EMBL/GenBank/DDBJ databases">
        <title>Photobacterium proteolyticum sp. nov. a protease producing bacterium isolated from ocean sediments of Laizhou Bay.</title>
        <authorList>
            <person name="Li Y."/>
        </authorList>
    </citation>
    <scope>NUCLEOTIDE SEQUENCE [LARGE SCALE GENOMIC DNA]</scope>
    <source>
        <strain evidence="18 19">13-12</strain>
    </source>
</reference>
<dbReference type="PROSITE" id="PS00370">
    <property type="entry name" value="PEP_ENZYMES_PHOS_SITE"/>
    <property type="match status" value="1"/>
</dbReference>
<dbReference type="PROSITE" id="PS51096">
    <property type="entry name" value="PTS_EIIA_TYPE_4"/>
    <property type="match status" value="1"/>
</dbReference>
<dbReference type="InterPro" id="IPR000121">
    <property type="entry name" value="PEP_util_C"/>
</dbReference>
<dbReference type="SUPFAM" id="SSF52009">
    <property type="entry name" value="Phosphohistidine domain"/>
    <property type="match status" value="1"/>
</dbReference>
<comment type="catalytic activity">
    <reaction evidence="2">
        <text>dihydroxyacetone + phosphoenolpyruvate = dihydroxyacetone phosphate + pyruvate</text>
        <dbReference type="Rhea" id="RHEA:18381"/>
        <dbReference type="ChEBI" id="CHEBI:15361"/>
        <dbReference type="ChEBI" id="CHEBI:16016"/>
        <dbReference type="ChEBI" id="CHEBI:57642"/>
        <dbReference type="ChEBI" id="CHEBI:58702"/>
        <dbReference type="EC" id="2.7.1.121"/>
    </reaction>
</comment>
<dbReference type="PRINTS" id="PR01736">
    <property type="entry name" value="PHPHTRNFRASE"/>
</dbReference>
<evidence type="ECO:0000256" key="11">
    <source>
        <dbReference type="ARBA" id="ARBA00022683"/>
    </source>
</evidence>
<dbReference type="STRING" id="1903952.BIT28_25685"/>
<evidence type="ECO:0000256" key="6">
    <source>
        <dbReference type="ARBA" id="ARBA00007837"/>
    </source>
</evidence>
<dbReference type="PROSITE" id="PS00742">
    <property type="entry name" value="PEP_ENZYMES_2"/>
    <property type="match status" value="1"/>
</dbReference>
<dbReference type="NCBIfam" id="TIGR01417">
    <property type="entry name" value="PTS_I_fam"/>
    <property type="match status" value="1"/>
</dbReference>
<dbReference type="InterPro" id="IPR006318">
    <property type="entry name" value="PTS_EI-like"/>
</dbReference>
<proteinExistence type="inferred from homology"/>
<dbReference type="Pfam" id="PF05524">
    <property type="entry name" value="PEP-utilisers_N"/>
    <property type="match status" value="1"/>
</dbReference>
<dbReference type="PANTHER" id="PTHR46244:SF6">
    <property type="entry name" value="PHOSPHOENOLPYRUVATE-PROTEIN PHOSPHOTRANSFERASE"/>
    <property type="match status" value="1"/>
</dbReference>
<dbReference type="EMBL" id="MJIL01000088">
    <property type="protein sequence ID" value="OLQ73212.1"/>
    <property type="molecule type" value="Genomic_DNA"/>
</dbReference>
<dbReference type="Pfam" id="PF03610">
    <property type="entry name" value="EIIA-man"/>
    <property type="match status" value="1"/>
</dbReference>
<dbReference type="GO" id="GO:0008965">
    <property type="term" value="F:phosphoenolpyruvate-protein phosphotransferase activity"/>
    <property type="evidence" value="ECO:0007669"/>
    <property type="project" value="UniProtKB-EC"/>
</dbReference>
<evidence type="ECO:0000256" key="15">
    <source>
        <dbReference type="ARBA" id="ARBA00046577"/>
    </source>
</evidence>